<dbReference type="Gene3D" id="1.10.150.240">
    <property type="entry name" value="Putative phosphatase, domain 2"/>
    <property type="match status" value="1"/>
</dbReference>
<accession>A0A5C1E9M4</accession>
<reference evidence="1 2" key="1">
    <citation type="submission" date="2017-07" db="EMBL/GenBank/DDBJ databases">
        <title>Complete genome sequence of Oryzomicrobium terrae TPP412.</title>
        <authorList>
            <person name="Chiu L.-W."/>
            <person name="Lo K.-J."/>
            <person name="Tsai Y.-M."/>
            <person name="Lin S.-S."/>
            <person name="Kuo C.-H."/>
            <person name="Liu C.-T."/>
        </authorList>
    </citation>
    <scope>NUCLEOTIDE SEQUENCE [LARGE SCALE GENOMIC DNA]</scope>
    <source>
        <strain evidence="1 2">TPP412</strain>
    </source>
</reference>
<keyword evidence="2" id="KW-1185">Reference proteome</keyword>
<dbReference type="RefSeq" id="WP_149425800.1">
    <property type="nucleotide sequence ID" value="NZ_CP022579.1"/>
</dbReference>
<proteinExistence type="predicted"/>
<dbReference type="InterPro" id="IPR041492">
    <property type="entry name" value="HAD_2"/>
</dbReference>
<organism evidence="1 2">
    <name type="scientific">Oryzomicrobium terrae</name>
    <dbReference type="NCBI Taxonomy" id="1735038"/>
    <lineage>
        <taxon>Bacteria</taxon>
        <taxon>Pseudomonadati</taxon>
        <taxon>Pseudomonadota</taxon>
        <taxon>Betaproteobacteria</taxon>
        <taxon>Rhodocyclales</taxon>
        <taxon>Rhodocyclaceae</taxon>
        <taxon>Oryzomicrobium</taxon>
    </lineage>
</organism>
<gene>
    <name evidence="1" type="primary">gph</name>
    <name evidence="1" type="ORF">OTERR_22050</name>
</gene>
<dbReference type="KEGG" id="otr:OTERR_22050"/>
<dbReference type="AlphaFoldDB" id="A0A5C1E9M4"/>
<dbReference type="PANTHER" id="PTHR43434:SF13">
    <property type="entry name" value="PHOSPHOGLYCOLATE PHOSPHATASE"/>
    <property type="match status" value="1"/>
</dbReference>
<dbReference type="Proteomes" id="UP000323671">
    <property type="component" value="Chromosome"/>
</dbReference>
<evidence type="ECO:0000313" key="2">
    <source>
        <dbReference type="Proteomes" id="UP000323671"/>
    </source>
</evidence>
<dbReference type="SFLD" id="SFLDG01129">
    <property type="entry name" value="C1.5:_HAD__Beta-PGM__Phosphata"/>
    <property type="match status" value="1"/>
</dbReference>
<dbReference type="InterPro" id="IPR023214">
    <property type="entry name" value="HAD_sf"/>
</dbReference>
<dbReference type="InterPro" id="IPR036412">
    <property type="entry name" value="HAD-like_sf"/>
</dbReference>
<dbReference type="Pfam" id="PF13419">
    <property type="entry name" value="HAD_2"/>
    <property type="match status" value="1"/>
</dbReference>
<dbReference type="InterPro" id="IPR050155">
    <property type="entry name" value="HAD-like_hydrolase_sf"/>
</dbReference>
<dbReference type="EMBL" id="CP022579">
    <property type="protein sequence ID" value="QEL65681.1"/>
    <property type="molecule type" value="Genomic_DNA"/>
</dbReference>
<sequence>MTYRLVLFDFDGTLADSLPFFVAVFNQIADRHRFARIDPAEVPALRHLDARQMMARVGMPRWKLPFVARSFLALMRRSPERIPLFPGIPDALRRLAEDGTALGIVTSNAEDNVRAILGPGLAGLFQHYECGASILGKRRRLSRALRRAGVAPHQALYVGDQATDLEAARSAGLAFAAVGWGYGDLAALTALRPDHALNSVEALGRLGMAAPLNSPHPRPIEQ</sequence>
<dbReference type="SFLD" id="SFLDS00003">
    <property type="entry name" value="Haloacid_Dehalogenase"/>
    <property type="match status" value="1"/>
</dbReference>
<dbReference type="PANTHER" id="PTHR43434">
    <property type="entry name" value="PHOSPHOGLYCOLATE PHOSPHATASE"/>
    <property type="match status" value="1"/>
</dbReference>
<dbReference type="InterPro" id="IPR023198">
    <property type="entry name" value="PGP-like_dom2"/>
</dbReference>
<name>A0A5C1E9M4_9RHOO</name>
<dbReference type="GO" id="GO:0005829">
    <property type="term" value="C:cytosol"/>
    <property type="evidence" value="ECO:0007669"/>
    <property type="project" value="TreeGrafter"/>
</dbReference>
<dbReference type="GO" id="GO:0006281">
    <property type="term" value="P:DNA repair"/>
    <property type="evidence" value="ECO:0007669"/>
    <property type="project" value="TreeGrafter"/>
</dbReference>
<evidence type="ECO:0000313" key="1">
    <source>
        <dbReference type="EMBL" id="QEL65681.1"/>
    </source>
</evidence>
<dbReference type="GO" id="GO:0008967">
    <property type="term" value="F:phosphoglycolate phosphatase activity"/>
    <property type="evidence" value="ECO:0007669"/>
    <property type="project" value="TreeGrafter"/>
</dbReference>
<dbReference type="SUPFAM" id="SSF56784">
    <property type="entry name" value="HAD-like"/>
    <property type="match status" value="1"/>
</dbReference>
<dbReference type="Gene3D" id="3.40.50.1000">
    <property type="entry name" value="HAD superfamily/HAD-like"/>
    <property type="match status" value="1"/>
</dbReference>
<protein>
    <submittedName>
        <fullName evidence="1">Phosphoglycolate phosphatase</fullName>
    </submittedName>
</protein>